<evidence type="ECO:0000313" key="3">
    <source>
        <dbReference type="EMBL" id="CAD6206892.1"/>
    </source>
</evidence>
<dbReference type="Proteomes" id="UP000604825">
    <property type="component" value="Unassembled WGS sequence"/>
</dbReference>
<comment type="caution">
    <text evidence="3">The sequence shown here is derived from an EMBL/GenBank/DDBJ whole genome shotgun (WGS) entry which is preliminary data.</text>
</comment>
<proteinExistence type="predicted"/>
<dbReference type="AlphaFoldDB" id="A0A811MNB4"/>
<dbReference type="GO" id="GO:0016787">
    <property type="term" value="F:hydrolase activity"/>
    <property type="evidence" value="ECO:0007669"/>
    <property type="project" value="UniProtKB-KW"/>
</dbReference>
<reference evidence="3" key="1">
    <citation type="submission" date="2020-10" db="EMBL/GenBank/DDBJ databases">
        <authorList>
            <person name="Han B."/>
            <person name="Lu T."/>
            <person name="Zhao Q."/>
            <person name="Huang X."/>
            <person name="Zhao Y."/>
        </authorList>
    </citation>
    <scope>NUCLEOTIDE SEQUENCE</scope>
</reference>
<keyword evidence="2" id="KW-0443">Lipid metabolism</keyword>
<organism evidence="3 4">
    <name type="scientific">Miscanthus lutarioriparius</name>
    <dbReference type="NCBI Taxonomy" id="422564"/>
    <lineage>
        <taxon>Eukaryota</taxon>
        <taxon>Viridiplantae</taxon>
        <taxon>Streptophyta</taxon>
        <taxon>Embryophyta</taxon>
        <taxon>Tracheophyta</taxon>
        <taxon>Spermatophyta</taxon>
        <taxon>Magnoliopsida</taxon>
        <taxon>Liliopsida</taxon>
        <taxon>Poales</taxon>
        <taxon>Poaceae</taxon>
        <taxon>PACMAD clade</taxon>
        <taxon>Panicoideae</taxon>
        <taxon>Andropogonodae</taxon>
        <taxon>Andropogoneae</taxon>
        <taxon>Saccharinae</taxon>
        <taxon>Miscanthus</taxon>
    </lineage>
</organism>
<dbReference type="GO" id="GO:0006629">
    <property type="term" value="P:lipid metabolic process"/>
    <property type="evidence" value="ECO:0007669"/>
    <property type="project" value="UniProtKB-KW"/>
</dbReference>
<dbReference type="PANTHER" id="PTHR46020">
    <property type="entry name" value="OSJNBB0059K02.9 PROTEIN"/>
    <property type="match status" value="1"/>
</dbReference>
<evidence type="ECO:0008006" key="5">
    <source>
        <dbReference type="Google" id="ProtNLM"/>
    </source>
</evidence>
<dbReference type="PANTHER" id="PTHR46020:SF26">
    <property type="entry name" value="GDSL ESTERASE_LIPASE"/>
    <property type="match status" value="1"/>
</dbReference>
<dbReference type="SUPFAM" id="SSF52266">
    <property type="entry name" value="SGNH hydrolase"/>
    <property type="match status" value="1"/>
</dbReference>
<accession>A0A811MNB4</accession>
<evidence type="ECO:0000313" key="4">
    <source>
        <dbReference type="Proteomes" id="UP000604825"/>
    </source>
</evidence>
<dbReference type="EMBL" id="CAJGYO010000001">
    <property type="protein sequence ID" value="CAD6206892.1"/>
    <property type="molecule type" value="Genomic_DNA"/>
</dbReference>
<name>A0A811MNB4_9POAL</name>
<keyword evidence="1" id="KW-0378">Hydrolase</keyword>
<gene>
    <name evidence="3" type="ORF">NCGR_LOCUS4519</name>
</gene>
<keyword evidence="4" id="KW-1185">Reference proteome</keyword>
<dbReference type="Gene3D" id="3.40.50.1110">
    <property type="entry name" value="SGNH hydrolase"/>
    <property type="match status" value="1"/>
</dbReference>
<dbReference type="InterPro" id="IPR036514">
    <property type="entry name" value="SGNH_hydro_sf"/>
</dbReference>
<evidence type="ECO:0000256" key="2">
    <source>
        <dbReference type="ARBA" id="ARBA00023098"/>
    </source>
</evidence>
<sequence length="159" mass="17249">MGRKSEHAIEGLFPAAGFPGVCVAAQIDLFQAQQHPAAAANGRVALVVVSGNDYSYAADKDNSTSLTLAMARRPRSRTSRFPTVVCCETFLSTAGGYCGQQGDDGTRQYALCHDPSKHFYWDVVHPTQAAWAAVAETFRPKIREFLSNSFQPFSVSVDT</sequence>
<evidence type="ECO:0000256" key="1">
    <source>
        <dbReference type="ARBA" id="ARBA00022801"/>
    </source>
</evidence>
<protein>
    <recommendedName>
        <fullName evidence="5">GDSL esterase/lipase</fullName>
    </recommendedName>
</protein>
<dbReference type="OrthoDB" id="668524at2759"/>